<accession>A0A0H5P601</accession>
<dbReference type="AlphaFoldDB" id="A0A0H5P601"/>
<sequence>MAERERVPERARERILRDHARTVARRVASGAACEVTVAGRRLSVLAPRRKSCPDWARLRVAVPHAESLRPRLDHALTLAARDERPDGPAL</sequence>
<reference evidence="2" key="1">
    <citation type="submission" date="2015-03" db="EMBL/GenBank/DDBJ databases">
        <authorList>
            <consortium name="Pathogen Informatics"/>
        </authorList>
    </citation>
    <scope>NUCLEOTIDE SEQUENCE [LARGE SCALE GENOMIC DNA]</scope>
    <source>
        <strain evidence="2">NCTC11134</strain>
        <plasmid evidence="2">2</plasmid>
    </source>
</reference>
<organism evidence="1 2">
    <name type="scientific">Nocardia farcinica</name>
    <dbReference type="NCBI Taxonomy" id="37329"/>
    <lineage>
        <taxon>Bacteria</taxon>
        <taxon>Bacillati</taxon>
        <taxon>Actinomycetota</taxon>
        <taxon>Actinomycetes</taxon>
        <taxon>Mycobacteriales</taxon>
        <taxon>Nocardiaceae</taxon>
        <taxon>Nocardia</taxon>
    </lineage>
</organism>
<name>A0A0H5P601_NOCFR</name>
<gene>
    <name evidence="1" type="ORF">ERS450000_05376</name>
</gene>
<evidence type="ECO:0000313" key="2">
    <source>
        <dbReference type="Proteomes" id="UP000057820"/>
    </source>
</evidence>
<geneLocation type="plasmid" evidence="1">
    <name>2</name>
</geneLocation>
<dbReference type="KEGG" id="nfr:ERS450000_05376"/>
<dbReference type="EMBL" id="LN868939">
    <property type="protein sequence ID" value="CRY83230.1"/>
    <property type="molecule type" value="Genomic_DNA"/>
</dbReference>
<proteinExistence type="predicted"/>
<evidence type="ECO:0000313" key="1">
    <source>
        <dbReference type="EMBL" id="CRY83230.1"/>
    </source>
</evidence>
<dbReference type="Proteomes" id="UP000057820">
    <property type="component" value="Plasmid 2"/>
</dbReference>
<protein>
    <submittedName>
        <fullName evidence="1">Uncharacterized protein</fullName>
    </submittedName>
</protein>
<keyword evidence="1" id="KW-0614">Plasmid</keyword>
<dbReference type="RefSeq" id="WP_060594622.1">
    <property type="nucleotide sequence ID" value="NZ_CAACYE020000001.1"/>
</dbReference>